<dbReference type="AlphaFoldDB" id="A0A848MAK8"/>
<protein>
    <submittedName>
        <fullName evidence="6">Helix-turn-helix domain-containing protein</fullName>
    </submittedName>
</protein>
<keyword evidence="7" id="KW-1185">Reference proteome</keyword>
<keyword evidence="4" id="KW-1133">Transmembrane helix</keyword>
<keyword evidence="4" id="KW-0812">Transmembrane</keyword>
<dbReference type="Proteomes" id="UP000565468">
    <property type="component" value="Unassembled WGS sequence"/>
</dbReference>
<dbReference type="InterPro" id="IPR018060">
    <property type="entry name" value="HTH_AraC"/>
</dbReference>
<evidence type="ECO:0000259" key="5">
    <source>
        <dbReference type="PROSITE" id="PS01124"/>
    </source>
</evidence>
<comment type="caution">
    <text evidence="6">The sequence shown here is derived from an EMBL/GenBank/DDBJ whole genome shotgun (WGS) entry which is preliminary data.</text>
</comment>
<reference evidence="6 7" key="1">
    <citation type="submission" date="2020-04" db="EMBL/GenBank/DDBJ databases">
        <title>Paenibacillus algicola sp. nov., a novel marine bacterium producing alginate lyase.</title>
        <authorList>
            <person name="Huang H."/>
        </authorList>
    </citation>
    <scope>NUCLEOTIDE SEQUENCE [LARGE SCALE GENOMIC DNA]</scope>
    <source>
        <strain evidence="6 7">L7-75</strain>
    </source>
</reference>
<keyword evidence="3" id="KW-0804">Transcription</keyword>
<dbReference type="Gene3D" id="1.10.10.60">
    <property type="entry name" value="Homeodomain-like"/>
    <property type="match status" value="2"/>
</dbReference>
<feature type="domain" description="HTH araC/xylS-type" evidence="5">
    <location>
        <begin position="660"/>
        <end position="759"/>
    </location>
</feature>
<dbReference type="InterPro" id="IPR009057">
    <property type="entry name" value="Homeodomain-like_sf"/>
</dbReference>
<accession>A0A848MAK8</accession>
<name>A0A848MAK8_PAELE</name>
<keyword evidence="2" id="KW-0238">DNA-binding</keyword>
<organism evidence="6 7">
    <name type="scientific">Paenibacillus lemnae</name>
    <dbReference type="NCBI Taxonomy" id="1330551"/>
    <lineage>
        <taxon>Bacteria</taxon>
        <taxon>Bacillati</taxon>
        <taxon>Bacillota</taxon>
        <taxon>Bacilli</taxon>
        <taxon>Bacillales</taxon>
        <taxon>Paenibacillaceae</taxon>
        <taxon>Paenibacillus</taxon>
    </lineage>
</organism>
<dbReference type="GO" id="GO:0003700">
    <property type="term" value="F:DNA-binding transcription factor activity"/>
    <property type="evidence" value="ECO:0007669"/>
    <property type="project" value="InterPro"/>
</dbReference>
<evidence type="ECO:0000313" key="6">
    <source>
        <dbReference type="EMBL" id="NMO97596.1"/>
    </source>
</evidence>
<dbReference type="InterPro" id="IPR041522">
    <property type="entry name" value="CdaR_GGDEF"/>
</dbReference>
<dbReference type="Pfam" id="PF17853">
    <property type="entry name" value="GGDEF_2"/>
    <property type="match status" value="1"/>
</dbReference>
<evidence type="ECO:0000256" key="3">
    <source>
        <dbReference type="ARBA" id="ARBA00023163"/>
    </source>
</evidence>
<dbReference type="SUPFAM" id="SSF46689">
    <property type="entry name" value="Homeodomain-like"/>
    <property type="match status" value="1"/>
</dbReference>
<gene>
    <name evidence="6" type="ORF">HII30_17665</name>
</gene>
<dbReference type="EMBL" id="JABBPN010000020">
    <property type="protein sequence ID" value="NMO97596.1"/>
    <property type="molecule type" value="Genomic_DNA"/>
</dbReference>
<dbReference type="RefSeq" id="WP_169506372.1">
    <property type="nucleotide sequence ID" value="NZ_JABBPN010000020.1"/>
</dbReference>
<sequence>MSRFSKVFRRFLTSYLLILMIPSLAGHLSYRAAMDVSVSSSIESSLSTLKQSKEILERRLIEVEGFTKQLAINQDLNKLMIGKEAERPAQVYDLWKMARDLSTYSQTNDYLQNFYVYFHQSDVILTPGSVYYRPHHFYQIHHFDGLTYEDWKQDVLITSHTSDILPMRSFTRNKVPYKALALVQSLPLNSFNKPKATVVVLIEENKIASQLQVMSNQYGGWAFIKDNEGRTLVNSGIEMSAISELKGIPTGEDGDISRMEDGTLKLSIVSDLTGWVYTAGIPEQALLVKANRIKHVTWIVTSAALAAGLLAGLLFAYRNSVPIHRLLRVVKDHVGADTSKSRNEFDFLAGNFTTLITDNRKLEQELNEQLPLLQDAFIKRLLTGDFQSSQEMEAVSAQTGIELDHQPGYACLLRLSGYGGVNSEEIVQELRVGRYVIKQALKKLDDRILATDFGSDKLALLLPAGMTEEEGTGSSFDRICKEFLHDAYERYRLSMDAGIGGRFTSVRDISRSFEEAQQALAYAAPHKESRIIWFSEANREAAMYYYPLDSEQRMINVLRAGEAEEGKRLLNQLLERNFTERELSLDMRQQFVTELKGTLLKLMDQKDFTDAFAEQVRHAVGKIQPADDMTMLKKSIESVIDEICGYVDCRKTIREQETVQEVMDVIHKLYGMPDLSLYMIAEEVGKPEKYISSLFKEHQGENLFDVVERIRMNHAQHLLGDNQLTIDEIAGLVGYNSAHSFRRAFKRVCGVTPSVFRQSLH</sequence>
<dbReference type="GO" id="GO:0043565">
    <property type="term" value="F:sequence-specific DNA binding"/>
    <property type="evidence" value="ECO:0007669"/>
    <property type="project" value="InterPro"/>
</dbReference>
<keyword evidence="1" id="KW-0805">Transcription regulation</keyword>
<evidence type="ECO:0000256" key="1">
    <source>
        <dbReference type="ARBA" id="ARBA00023015"/>
    </source>
</evidence>
<dbReference type="PROSITE" id="PS01124">
    <property type="entry name" value="HTH_ARAC_FAMILY_2"/>
    <property type="match status" value="1"/>
</dbReference>
<keyword evidence="4" id="KW-0472">Membrane</keyword>
<dbReference type="PANTHER" id="PTHR43280">
    <property type="entry name" value="ARAC-FAMILY TRANSCRIPTIONAL REGULATOR"/>
    <property type="match status" value="1"/>
</dbReference>
<dbReference type="PANTHER" id="PTHR43280:SF2">
    <property type="entry name" value="HTH-TYPE TRANSCRIPTIONAL REGULATOR EXSA"/>
    <property type="match status" value="1"/>
</dbReference>
<dbReference type="SMART" id="SM00342">
    <property type="entry name" value="HTH_ARAC"/>
    <property type="match status" value="1"/>
</dbReference>
<evidence type="ECO:0000256" key="2">
    <source>
        <dbReference type="ARBA" id="ARBA00023125"/>
    </source>
</evidence>
<evidence type="ECO:0000256" key="4">
    <source>
        <dbReference type="SAM" id="Phobius"/>
    </source>
</evidence>
<feature type="transmembrane region" description="Helical" evidence="4">
    <location>
        <begin position="296"/>
        <end position="317"/>
    </location>
</feature>
<evidence type="ECO:0000313" key="7">
    <source>
        <dbReference type="Proteomes" id="UP000565468"/>
    </source>
</evidence>
<proteinExistence type="predicted"/>
<dbReference type="Pfam" id="PF12833">
    <property type="entry name" value="HTH_18"/>
    <property type="match status" value="1"/>
</dbReference>